<dbReference type="Proteomes" id="UP000234323">
    <property type="component" value="Unassembled WGS sequence"/>
</dbReference>
<name>A0A2I1HAY3_9GLOM</name>
<sequence>MSEYKVTLNNSNKKTELKKKLDDGDISATTETYQSNFTSKSHDATVDNWISTYGITDDTKKQLRGLKTQSAGKSKKTYTGQILNGKKVIFFILEFTKEDNDGERTYNEASATVELTSTNDEHKKLIDNNYKDLAILALTSGSDSYTLSITEK</sequence>
<dbReference type="EMBL" id="LLXI01002033">
    <property type="protein sequence ID" value="PKY56000.1"/>
    <property type="molecule type" value="Genomic_DNA"/>
</dbReference>
<reference evidence="1 2" key="1">
    <citation type="submission" date="2015-10" db="EMBL/GenBank/DDBJ databases">
        <title>Genome analyses suggest a sexual origin of heterokaryosis in a supposedly ancient asexual fungus.</title>
        <authorList>
            <person name="Ropars J."/>
            <person name="Sedzielewska K."/>
            <person name="Noel J."/>
            <person name="Charron P."/>
            <person name="Farinelli L."/>
            <person name="Marton T."/>
            <person name="Kruger M."/>
            <person name="Pelin A."/>
            <person name="Brachmann A."/>
            <person name="Corradi N."/>
        </authorList>
    </citation>
    <scope>NUCLEOTIDE SEQUENCE [LARGE SCALE GENOMIC DNA]</scope>
    <source>
        <strain evidence="1 2">A4</strain>
    </source>
</reference>
<accession>A0A2I1HAY3</accession>
<organism evidence="1 2">
    <name type="scientific">Rhizophagus irregularis</name>
    <dbReference type="NCBI Taxonomy" id="588596"/>
    <lineage>
        <taxon>Eukaryota</taxon>
        <taxon>Fungi</taxon>
        <taxon>Fungi incertae sedis</taxon>
        <taxon>Mucoromycota</taxon>
        <taxon>Glomeromycotina</taxon>
        <taxon>Glomeromycetes</taxon>
        <taxon>Glomerales</taxon>
        <taxon>Glomeraceae</taxon>
        <taxon>Rhizophagus</taxon>
    </lineage>
</organism>
<keyword evidence="2" id="KW-1185">Reference proteome</keyword>
<gene>
    <name evidence="1" type="ORF">RhiirA4_475944</name>
</gene>
<comment type="caution">
    <text evidence="1">The sequence shown here is derived from an EMBL/GenBank/DDBJ whole genome shotgun (WGS) entry which is preliminary data.</text>
</comment>
<evidence type="ECO:0000313" key="1">
    <source>
        <dbReference type="EMBL" id="PKY56000.1"/>
    </source>
</evidence>
<dbReference type="OrthoDB" id="2326240at2759"/>
<evidence type="ECO:0000313" key="2">
    <source>
        <dbReference type="Proteomes" id="UP000234323"/>
    </source>
</evidence>
<dbReference type="VEuPathDB" id="FungiDB:RhiirA1_541274"/>
<dbReference type="VEuPathDB" id="FungiDB:FUN_021532"/>
<protein>
    <submittedName>
        <fullName evidence="1">Uncharacterized protein</fullName>
    </submittedName>
</protein>
<dbReference type="AlphaFoldDB" id="A0A2I1HAY3"/>
<proteinExistence type="predicted"/>